<evidence type="ECO:0000256" key="3">
    <source>
        <dbReference type="ARBA" id="ARBA00022737"/>
    </source>
</evidence>
<evidence type="ECO:0000259" key="10">
    <source>
        <dbReference type="PROSITE" id="PS50011"/>
    </source>
</evidence>
<dbReference type="AlphaFoldDB" id="A0A517WXR1"/>
<dbReference type="CDD" id="cd14014">
    <property type="entry name" value="STKc_PknB_like"/>
    <property type="match status" value="1"/>
</dbReference>
<evidence type="ECO:0000256" key="8">
    <source>
        <dbReference type="SAM" id="MobiDB-lite"/>
    </source>
</evidence>
<dbReference type="InterPro" id="IPR000719">
    <property type="entry name" value="Prot_kinase_dom"/>
</dbReference>
<accession>A0A517WXR1</accession>
<dbReference type="RefSeq" id="WP_145177260.1">
    <property type="nucleotide sequence ID" value="NZ_CP037422.1"/>
</dbReference>
<dbReference type="SUPFAM" id="SSF56112">
    <property type="entry name" value="Protein kinase-like (PK-like)"/>
    <property type="match status" value="1"/>
</dbReference>
<dbReference type="SMART" id="SM00220">
    <property type="entry name" value="S_TKc"/>
    <property type="match status" value="1"/>
</dbReference>
<keyword evidence="3" id="KW-0677">Repeat</keyword>
<keyword evidence="1" id="KW-0433">Leucine-rich repeat</keyword>
<evidence type="ECO:0000256" key="2">
    <source>
        <dbReference type="ARBA" id="ARBA00022679"/>
    </source>
</evidence>
<organism evidence="11 12">
    <name type="scientific">Gimesia aquarii</name>
    <dbReference type="NCBI Taxonomy" id="2527964"/>
    <lineage>
        <taxon>Bacteria</taxon>
        <taxon>Pseudomonadati</taxon>
        <taxon>Planctomycetota</taxon>
        <taxon>Planctomycetia</taxon>
        <taxon>Planctomycetales</taxon>
        <taxon>Planctomycetaceae</taxon>
        <taxon>Gimesia</taxon>
    </lineage>
</organism>
<dbReference type="PROSITE" id="PS50011">
    <property type="entry name" value="PROTEIN_KINASE_DOM"/>
    <property type="match status" value="1"/>
</dbReference>
<dbReference type="PROSITE" id="PS00108">
    <property type="entry name" value="PROTEIN_KINASE_ST"/>
    <property type="match status" value="1"/>
</dbReference>
<keyword evidence="9" id="KW-0472">Membrane</keyword>
<dbReference type="Gene3D" id="3.80.10.10">
    <property type="entry name" value="Ribonuclease Inhibitor"/>
    <property type="match status" value="2"/>
</dbReference>
<evidence type="ECO:0000256" key="9">
    <source>
        <dbReference type="SAM" id="Phobius"/>
    </source>
</evidence>
<feature type="binding site" evidence="7">
    <location>
        <position position="152"/>
    </location>
    <ligand>
        <name>ATP</name>
        <dbReference type="ChEBI" id="CHEBI:30616"/>
    </ligand>
</feature>
<evidence type="ECO:0000256" key="7">
    <source>
        <dbReference type="PROSITE-ProRule" id="PRU10141"/>
    </source>
</evidence>
<evidence type="ECO:0000313" key="11">
    <source>
        <dbReference type="EMBL" id="QDU10043.1"/>
    </source>
</evidence>
<keyword evidence="4 7" id="KW-0547">Nucleotide-binding</keyword>
<sequence>MDKCLSDNLLLQYLLNDLDTDTCEIVRVHLNECPSCQKRTEIYSEDSELKQWQQCHLRRQNGDDSQYHPFSQDKLDRLFNSTISSIQQSKTAVAKKTLPSSHNSNILLRKEPEQTPIRVIGQYQLIKKIGQGGMGVVYESIHSRLKKQVVLKLLLNKDWENTDQTQRFYREMELIGQLDHPNIVKATDAGEADDTCFLVMEYLDGHDLKTILKQEGPLSITAACSILRQAANGLQYIHNHDLIHRDIKPSNLFLTTDGQVKILDLGLAGLRHEGSSLDDLTDTNCIMGSAYYMAPEQAQSIKTIDQRSDIYSLGCTFYQLLTGKVPFRRETPVETIIAHREDSIPHLVDQLPEIPVQLEELFQSMVKKSPDDRIQTMAEVVRILDEFLNQKNELLLNESSDTYLTESQELKELCLKTVLTPPVEAQKYYSSTHYQPSKRILKYKKTIIIASIILMTGILTLGIQYISRTNHFTNTKLKSTSTIPNVRQPKKANSKSNPTPALTSTQATIERDAANWALDHGCEIKIVVPYGEEYPTIEQKKSLPNEDFYVKTIAFKKIQMITQEKLSRLSGLTNLYELQLNDNPIEDDALAAISGLTSLQILDLHASGITDKGLSHISNLKSLTNLSLQINPNITDEGLQVINQLQNLVSLNLAKTNISDEGLIFIQNNQKIDWLNIEGTKVSDESVKHLKKLILLEHLFVKGSKISKAGIKEINDFFKKRKHLPFYINPTP</sequence>
<keyword evidence="12" id="KW-1185">Reference proteome</keyword>
<dbReference type="GO" id="GO:0005524">
    <property type="term" value="F:ATP binding"/>
    <property type="evidence" value="ECO:0007669"/>
    <property type="project" value="UniProtKB-UniRule"/>
</dbReference>
<keyword evidence="9" id="KW-0812">Transmembrane</keyword>
<dbReference type="EC" id="2.7.11.1" evidence="11"/>
<dbReference type="GO" id="GO:0004674">
    <property type="term" value="F:protein serine/threonine kinase activity"/>
    <property type="evidence" value="ECO:0007669"/>
    <property type="project" value="UniProtKB-EC"/>
</dbReference>
<dbReference type="InterPro" id="IPR032675">
    <property type="entry name" value="LRR_dom_sf"/>
</dbReference>
<dbReference type="InterPro" id="IPR017441">
    <property type="entry name" value="Protein_kinase_ATP_BS"/>
</dbReference>
<reference evidence="11 12" key="1">
    <citation type="submission" date="2019-03" db="EMBL/GenBank/DDBJ databases">
        <title>Deep-cultivation of Planctomycetes and their phenomic and genomic characterization uncovers novel biology.</title>
        <authorList>
            <person name="Wiegand S."/>
            <person name="Jogler M."/>
            <person name="Boedeker C."/>
            <person name="Pinto D."/>
            <person name="Vollmers J."/>
            <person name="Rivas-Marin E."/>
            <person name="Kohn T."/>
            <person name="Peeters S.H."/>
            <person name="Heuer A."/>
            <person name="Rast P."/>
            <person name="Oberbeckmann S."/>
            <person name="Bunk B."/>
            <person name="Jeske O."/>
            <person name="Meyerdierks A."/>
            <person name="Storesund J.E."/>
            <person name="Kallscheuer N."/>
            <person name="Luecker S."/>
            <person name="Lage O.M."/>
            <person name="Pohl T."/>
            <person name="Merkel B.J."/>
            <person name="Hornburger P."/>
            <person name="Mueller R.-W."/>
            <person name="Bruemmer F."/>
            <person name="Labrenz M."/>
            <person name="Spormann A.M."/>
            <person name="Op den Camp H."/>
            <person name="Overmann J."/>
            <person name="Amann R."/>
            <person name="Jetten M.S.M."/>
            <person name="Mascher T."/>
            <person name="Medema M.H."/>
            <person name="Devos D.P."/>
            <person name="Kaster A.-K."/>
            <person name="Ovreas L."/>
            <person name="Rohde M."/>
            <person name="Galperin M.Y."/>
            <person name="Jogler C."/>
        </authorList>
    </citation>
    <scope>NUCLEOTIDE SEQUENCE [LARGE SCALE GENOMIC DNA]</scope>
    <source>
        <strain evidence="11 12">V202</strain>
    </source>
</reference>
<dbReference type="Pfam" id="PF13516">
    <property type="entry name" value="LRR_6"/>
    <property type="match status" value="2"/>
</dbReference>
<dbReference type="InterPro" id="IPR011009">
    <property type="entry name" value="Kinase-like_dom_sf"/>
</dbReference>
<keyword evidence="2 11" id="KW-0808">Transferase</keyword>
<protein>
    <submittedName>
        <fullName evidence="11">Serine/threonine-protein kinase StkP</fullName>
        <ecNumber evidence="11">2.7.11.1</ecNumber>
    </submittedName>
</protein>
<dbReference type="InterPro" id="IPR027383">
    <property type="entry name" value="Znf_put"/>
</dbReference>
<keyword evidence="5 11" id="KW-0418">Kinase</keyword>
<dbReference type="Gene3D" id="1.10.510.10">
    <property type="entry name" value="Transferase(Phosphotransferase) domain 1"/>
    <property type="match status" value="1"/>
</dbReference>
<evidence type="ECO:0000313" key="12">
    <source>
        <dbReference type="Proteomes" id="UP000318384"/>
    </source>
</evidence>
<evidence type="ECO:0000256" key="4">
    <source>
        <dbReference type="ARBA" id="ARBA00022741"/>
    </source>
</evidence>
<dbReference type="SUPFAM" id="SSF52047">
    <property type="entry name" value="RNI-like"/>
    <property type="match status" value="1"/>
</dbReference>
<dbReference type="PANTHER" id="PTHR43289:SF34">
    <property type="entry name" value="SERINE_THREONINE-PROTEIN KINASE YBDM-RELATED"/>
    <property type="match status" value="1"/>
</dbReference>
<dbReference type="Pfam" id="PF13490">
    <property type="entry name" value="zf-HC2"/>
    <property type="match status" value="1"/>
</dbReference>
<evidence type="ECO:0000256" key="1">
    <source>
        <dbReference type="ARBA" id="ARBA00022614"/>
    </source>
</evidence>
<dbReference type="InterPro" id="IPR001611">
    <property type="entry name" value="Leu-rich_rpt"/>
</dbReference>
<dbReference type="EMBL" id="CP037422">
    <property type="protein sequence ID" value="QDU10043.1"/>
    <property type="molecule type" value="Genomic_DNA"/>
</dbReference>
<keyword evidence="6 7" id="KW-0067">ATP-binding</keyword>
<dbReference type="PANTHER" id="PTHR43289">
    <property type="entry name" value="MITOGEN-ACTIVATED PROTEIN KINASE KINASE KINASE 20-RELATED"/>
    <property type="match status" value="1"/>
</dbReference>
<evidence type="ECO:0000256" key="5">
    <source>
        <dbReference type="ARBA" id="ARBA00022777"/>
    </source>
</evidence>
<feature type="compositionally biased region" description="Polar residues" evidence="8">
    <location>
        <begin position="494"/>
        <end position="505"/>
    </location>
</feature>
<gene>
    <name evidence="11" type="primary">stkP_1</name>
    <name evidence="11" type="ORF">V202x_34400</name>
</gene>
<feature type="region of interest" description="Disordered" evidence="8">
    <location>
        <begin position="480"/>
        <end position="505"/>
    </location>
</feature>
<dbReference type="InterPro" id="IPR008271">
    <property type="entry name" value="Ser/Thr_kinase_AS"/>
</dbReference>
<keyword evidence="9" id="KW-1133">Transmembrane helix</keyword>
<evidence type="ECO:0000256" key="6">
    <source>
        <dbReference type="ARBA" id="ARBA00022840"/>
    </source>
</evidence>
<dbReference type="Pfam" id="PF00069">
    <property type="entry name" value="Pkinase"/>
    <property type="match status" value="1"/>
</dbReference>
<proteinExistence type="predicted"/>
<dbReference type="PROSITE" id="PS00107">
    <property type="entry name" value="PROTEIN_KINASE_ATP"/>
    <property type="match status" value="1"/>
</dbReference>
<dbReference type="Gene3D" id="3.30.200.20">
    <property type="entry name" value="Phosphorylase Kinase, domain 1"/>
    <property type="match status" value="1"/>
</dbReference>
<dbReference type="OrthoDB" id="6111975at2"/>
<feature type="transmembrane region" description="Helical" evidence="9">
    <location>
        <begin position="447"/>
        <end position="466"/>
    </location>
</feature>
<name>A0A517WXR1_9PLAN</name>
<feature type="domain" description="Protein kinase" evidence="10">
    <location>
        <begin position="123"/>
        <end position="388"/>
    </location>
</feature>
<dbReference type="Proteomes" id="UP000318384">
    <property type="component" value="Chromosome"/>
</dbReference>